<reference evidence="2 3" key="1">
    <citation type="journal article" date="2013" name="J. Biotechnol.">
        <title>Establishment and interpretation of the genome sequence of the phytopathogenic fungus Rhizoctonia solani AG1-IB isolate 7/3/14.</title>
        <authorList>
            <person name="Wibberg D.W."/>
            <person name="Jelonek L.J."/>
            <person name="Rupp O.R."/>
            <person name="Hennig M.H."/>
            <person name="Eikmeyer F.E."/>
            <person name="Goesmann A.G."/>
            <person name="Hartmann A.H."/>
            <person name="Borriss R.B."/>
            <person name="Grosch R.G."/>
            <person name="Puehler A.P."/>
            <person name="Schlueter A.S."/>
        </authorList>
    </citation>
    <scope>NUCLEOTIDE SEQUENCE [LARGE SCALE GENOMIC DNA]</scope>
    <source>
        <strain evidence="3">AG1-IB / isolate 7/3/14</strain>
    </source>
</reference>
<dbReference type="Proteomes" id="UP000012065">
    <property type="component" value="Unassembled WGS sequence"/>
</dbReference>
<evidence type="ECO:0000313" key="2">
    <source>
        <dbReference type="EMBL" id="CCO37116.1"/>
    </source>
</evidence>
<feature type="region of interest" description="Disordered" evidence="1">
    <location>
        <begin position="1"/>
        <end position="22"/>
    </location>
</feature>
<evidence type="ECO:0000256" key="1">
    <source>
        <dbReference type="SAM" id="MobiDB-lite"/>
    </source>
</evidence>
<dbReference type="EMBL" id="CAOJ01016794">
    <property type="protein sequence ID" value="CCO37116.1"/>
    <property type="molecule type" value="Genomic_DNA"/>
</dbReference>
<name>M5CCG1_THACB</name>
<gene>
    <name evidence="2" type="ORF">BN14_11267</name>
</gene>
<protein>
    <recommendedName>
        <fullName evidence="4">Chromo domain-containing protein</fullName>
    </recommendedName>
</protein>
<organism evidence="2 3">
    <name type="scientific">Thanatephorus cucumeris (strain AG1-IB / isolate 7/3/14)</name>
    <name type="common">Lettuce bottom rot fungus</name>
    <name type="synonym">Rhizoctonia solani</name>
    <dbReference type="NCBI Taxonomy" id="1108050"/>
    <lineage>
        <taxon>Eukaryota</taxon>
        <taxon>Fungi</taxon>
        <taxon>Dikarya</taxon>
        <taxon>Basidiomycota</taxon>
        <taxon>Agaricomycotina</taxon>
        <taxon>Agaricomycetes</taxon>
        <taxon>Cantharellales</taxon>
        <taxon>Ceratobasidiaceae</taxon>
        <taxon>Rhizoctonia</taxon>
        <taxon>Rhizoctonia solani AG-1</taxon>
    </lineage>
</organism>
<proteinExistence type="predicted"/>
<dbReference type="AlphaFoldDB" id="M5CCG1"/>
<evidence type="ECO:0000313" key="3">
    <source>
        <dbReference type="Proteomes" id="UP000012065"/>
    </source>
</evidence>
<dbReference type="SUPFAM" id="SSF54160">
    <property type="entry name" value="Chromo domain-like"/>
    <property type="match status" value="1"/>
</dbReference>
<evidence type="ECO:0008006" key="4">
    <source>
        <dbReference type="Google" id="ProtNLM"/>
    </source>
</evidence>
<accession>M5CCG1</accession>
<feature type="compositionally biased region" description="Polar residues" evidence="1">
    <location>
        <begin position="10"/>
        <end position="20"/>
    </location>
</feature>
<dbReference type="InterPro" id="IPR016197">
    <property type="entry name" value="Chromo-like_dom_sf"/>
</dbReference>
<comment type="caution">
    <text evidence="2">The sequence shown here is derived from an EMBL/GenBank/DDBJ whole genome shotgun (WGS) entry which is preliminary data.</text>
</comment>
<sequence>MPPAGATLLPSLQSSTNSPPAQVLWQAPAPATDNWQLFSYKGWSKEEIQRHRQSFDPDYRQEEEMLYSFKPTGSPAGDDRAKQFADRVQEVQASIKCAQERYQQADKGKAPPEFAPGDKVWLLASNITLQRPNKKLDHKQFVLPETMKIHDVFHVSLLTAYKFDTEFKCHFTLSPPVITTDGKEEYQVDQFVDWAAEDGIWKYRVRWKGYVPH</sequence>
<dbReference type="HOGENOM" id="CLU_1295195_0_0_1"/>